<dbReference type="InterPro" id="IPR000801">
    <property type="entry name" value="Esterase-like"/>
</dbReference>
<dbReference type="RefSeq" id="WP_176005061.1">
    <property type="nucleotide sequence ID" value="NZ_JABWMI010000006.1"/>
</dbReference>
<dbReference type="PANTHER" id="PTHR48098:SF1">
    <property type="entry name" value="DIACYLGLYCEROL ACYLTRANSFERASE_MYCOLYLTRANSFERASE AG85A"/>
    <property type="match status" value="1"/>
</dbReference>
<dbReference type="Gene3D" id="3.40.50.1820">
    <property type="entry name" value="alpha/beta hydrolase"/>
    <property type="match status" value="1"/>
</dbReference>
<dbReference type="EMBL" id="JACBJI010000002">
    <property type="protein sequence ID" value="NYA70244.1"/>
    <property type="molecule type" value="Genomic_DNA"/>
</dbReference>
<dbReference type="Proteomes" id="UP000535020">
    <property type="component" value="Unassembled WGS sequence"/>
</dbReference>
<dbReference type="SUPFAM" id="SSF53474">
    <property type="entry name" value="alpha/beta-Hydrolases"/>
    <property type="match status" value="1"/>
</dbReference>
<dbReference type="InterPro" id="IPR029058">
    <property type="entry name" value="AB_hydrolase_fold"/>
</dbReference>
<gene>
    <name evidence="2" type="ORF">HZF10_04875</name>
</gene>
<dbReference type="CDD" id="cd11294">
    <property type="entry name" value="E_set_Esterase_like_N"/>
    <property type="match status" value="1"/>
</dbReference>
<comment type="caution">
    <text evidence="2">The sequence shown here is derived from an EMBL/GenBank/DDBJ whole genome shotgun (WGS) entry which is preliminary data.</text>
</comment>
<accession>A0A7Y8Y0C8</accession>
<organism evidence="2 3">
    <name type="scientific">Flavobacterium agri</name>
    <dbReference type="NCBI Taxonomy" id="2743471"/>
    <lineage>
        <taxon>Bacteria</taxon>
        <taxon>Pseudomonadati</taxon>
        <taxon>Bacteroidota</taxon>
        <taxon>Flavobacteriia</taxon>
        <taxon>Flavobacteriales</taxon>
        <taxon>Flavobacteriaceae</taxon>
        <taxon>Flavobacterium</taxon>
    </lineage>
</organism>
<evidence type="ECO:0000313" key="3">
    <source>
        <dbReference type="Proteomes" id="UP000535020"/>
    </source>
</evidence>
<protein>
    <submittedName>
        <fullName evidence="2">Esterase</fullName>
    </submittedName>
</protein>
<keyword evidence="1" id="KW-0732">Signal</keyword>
<name>A0A7Y8Y0C8_9FLAO</name>
<dbReference type="GO" id="GO:0016747">
    <property type="term" value="F:acyltransferase activity, transferring groups other than amino-acyl groups"/>
    <property type="evidence" value="ECO:0007669"/>
    <property type="project" value="TreeGrafter"/>
</dbReference>
<proteinExistence type="predicted"/>
<dbReference type="InterPro" id="IPR013783">
    <property type="entry name" value="Ig-like_fold"/>
</dbReference>
<dbReference type="AlphaFoldDB" id="A0A7Y8Y0C8"/>
<dbReference type="Gene3D" id="2.60.40.10">
    <property type="entry name" value="Immunoglobulins"/>
    <property type="match status" value="1"/>
</dbReference>
<dbReference type="PANTHER" id="PTHR48098">
    <property type="entry name" value="ENTEROCHELIN ESTERASE-RELATED"/>
    <property type="match status" value="1"/>
</dbReference>
<evidence type="ECO:0000256" key="1">
    <source>
        <dbReference type="SAM" id="SignalP"/>
    </source>
</evidence>
<dbReference type="Pfam" id="PF00756">
    <property type="entry name" value="Esterase"/>
    <property type="match status" value="1"/>
</dbReference>
<evidence type="ECO:0000313" key="2">
    <source>
        <dbReference type="EMBL" id="NYA70244.1"/>
    </source>
</evidence>
<dbReference type="InterPro" id="IPR050583">
    <property type="entry name" value="Mycobacterial_A85_antigen"/>
</dbReference>
<reference evidence="2 3" key="1">
    <citation type="submission" date="2020-07" db="EMBL/GenBank/DDBJ databases">
        <authorList>
            <person name="Sun Q."/>
        </authorList>
    </citation>
    <scope>NUCLEOTIDE SEQUENCE [LARGE SCALE GENOMIC DNA]</scope>
    <source>
        <strain evidence="2 3">MAH-1</strain>
    </source>
</reference>
<keyword evidence="3" id="KW-1185">Reference proteome</keyword>
<feature type="chain" id="PRO_5030698811" evidence="1">
    <location>
        <begin position="18"/>
        <end position="388"/>
    </location>
</feature>
<sequence>MKNCILLFLLFGWTIYAQENVSFGQQKEIISPEINADNSVTFRLDAKEAKKVSVQGDFLPPNGFATGSADLVKGADGIWSFTTSKLASELYSYWFVVDGVKVHDPNNAYLIRDVATIVNIFIIGNGKADDYKTKDVPHGSVVRRWYDSPTLKLNRRVTIYTPPGYETSKESYPTLYLLHGAGGDEEAWIALGRTAQIMDNLIAQKKAKPMLVVMTNGNASQTAAPGESSSKMDKPVFLQPDMFSGNTERAYPDVVKFIESNYRVKKDKANRAIAGLSMGGMHSLVISANNPDTFDYVGVFSSAMLQPKDSKADVYASFDQKLKTQKDKGYKLYWIAIGKTDFLYKQDMEFRERLDSIGFKYTYKESEGGHTWSNWRDYLTEFAPKLFN</sequence>
<dbReference type="SUPFAM" id="SSF81296">
    <property type="entry name" value="E set domains"/>
    <property type="match status" value="1"/>
</dbReference>
<dbReference type="InterPro" id="IPR014756">
    <property type="entry name" value="Ig_E-set"/>
</dbReference>
<feature type="signal peptide" evidence="1">
    <location>
        <begin position="1"/>
        <end position="17"/>
    </location>
</feature>